<reference evidence="1" key="1">
    <citation type="submission" date="2021-02" db="EMBL/GenBank/DDBJ databases">
        <authorList>
            <consortium name="DOE Joint Genome Institute"/>
            <person name="Ahrendt S."/>
            <person name="Looney B.P."/>
            <person name="Miyauchi S."/>
            <person name="Morin E."/>
            <person name="Drula E."/>
            <person name="Courty P.E."/>
            <person name="Chicoki N."/>
            <person name="Fauchery L."/>
            <person name="Kohler A."/>
            <person name="Kuo A."/>
            <person name="Labutti K."/>
            <person name="Pangilinan J."/>
            <person name="Lipzen A."/>
            <person name="Riley R."/>
            <person name="Andreopoulos W."/>
            <person name="He G."/>
            <person name="Johnson J."/>
            <person name="Barry K.W."/>
            <person name="Grigoriev I.V."/>
            <person name="Nagy L."/>
            <person name="Hibbett D."/>
            <person name="Henrissat B."/>
            <person name="Matheny P.B."/>
            <person name="Labbe J."/>
            <person name="Martin F."/>
        </authorList>
    </citation>
    <scope>NUCLEOTIDE SEQUENCE</scope>
    <source>
        <strain evidence="1">FP105234-sp</strain>
    </source>
</reference>
<sequence length="603" mass="67276">MGKRKSSREPRSIDGSDSDASVAAESTAGPRPRKRTKKGAEKDQNDKEKKEQALKSATKRRKRLEKEQCDAPYDEDEETHSKRKGKILKARQREVELRGQLGLANQDSESSGNELESEDDGEDDGAGGRMYLPSHNIQYNSSARSMADDHGHRGDSHATPRARRNNEHTSHVNGAPSARRSSAADPRHDNIQDLRRDDDRELRLNNNHEDRNLRREYDRAPRHSHPDRPRTQPVHDALSTITNTPAPQVTNVMAQGTPSSRRAPESENDRPDTVSTTAPAQTVAPVDPPFRDGKIPSGRAKAHDFADEVFVVIMAAIRRYEAHICTRNAFPSQEQQAQWVQESWSAELTARSLHYKLSERVKQVIKGGGSHARGQLKERTRALVSEKYGFVENTGRASDKAKNRERLAVLLKDFAFMFKACYGSSFPHFLCLTPSMSYQDPDMLTGFAEHKILLAVIRSAWFRDSRDAGVLQPEYFNPITAETIALVYTTVMFCLQEWESGVLAKGPFTEKDNKATYKTILQEIKDWCRGNEPFLVNMGKRLYKKARIASGASPIDDGSPKAAISASIKEKAREALVSRTGDTDSEAEVEQGNSDDGGVGENA</sequence>
<keyword evidence="2" id="KW-1185">Reference proteome</keyword>
<comment type="caution">
    <text evidence="1">The sequence shown here is derived from an EMBL/GenBank/DDBJ whole genome shotgun (WGS) entry which is preliminary data.</text>
</comment>
<protein>
    <submittedName>
        <fullName evidence="1">Uncharacterized protein</fullName>
    </submittedName>
</protein>
<evidence type="ECO:0000313" key="2">
    <source>
        <dbReference type="Proteomes" id="UP000814033"/>
    </source>
</evidence>
<dbReference type="Proteomes" id="UP000814033">
    <property type="component" value="Unassembled WGS sequence"/>
</dbReference>
<gene>
    <name evidence="1" type="ORF">FA95DRAFT_1662752</name>
</gene>
<organism evidence="1 2">
    <name type="scientific">Auriscalpium vulgare</name>
    <dbReference type="NCBI Taxonomy" id="40419"/>
    <lineage>
        <taxon>Eukaryota</taxon>
        <taxon>Fungi</taxon>
        <taxon>Dikarya</taxon>
        <taxon>Basidiomycota</taxon>
        <taxon>Agaricomycotina</taxon>
        <taxon>Agaricomycetes</taxon>
        <taxon>Russulales</taxon>
        <taxon>Auriscalpiaceae</taxon>
        <taxon>Auriscalpium</taxon>
    </lineage>
</organism>
<accession>A0ACB8RUB2</accession>
<proteinExistence type="predicted"/>
<name>A0ACB8RUB2_9AGAM</name>
<reference evidence="1" key="2">
    <citation type="journal article" date="2022" name="New Phytol.">
        <title>Evolutionary transition to the ectomycorrhizal habit in the genomes of a hyperdiverse lineage of mushroom-forming fungi.</title>
        <authorList>
            <person name="Looney B."/>
            <person name="Miyauchi S."/>
            <person name="Morin E."/>
            <person name="Drula E."/>
            <person name="Courty P.E."/>
            <person name="Kohler A."/>
            <person name="Kuo A."/>
            <person name="LaButti K."/>
            <person name="Pangilinan J."/>
            <person name="Lipzen A."/>
            <person name="Riley R."/>
            <person name="Andreopoulos W."/>
            <person name="He G."/>
            <person name="Johnson J."/>
            <person name="Nolan M."/>
            <person name="Tritt A."/>
            <person name="Barry K.W."/>
            <person name="Grigoriev I.V."/>
            <person name="Nagy L.G."/>
            <person name="Hibbett D."/>
            <person name="Henrissat B."/>
            <person name="Matheny P.B."/>
            <person name="Labbe J."/>
            <person name="Martin F.M."/>
        </authorList>
    </citation>
    <scope>NUCLEOTIDE SEQUENCE</scope>
    <source>
        <strain evidence="1">FP105234-sp</strain>
    </source>
</reference>
<evidence type="ECO:0000313" key="1">
    <source>
        <dbReference type="EMBL" id="KAI0047575.1"/>
    </source>
</evidence>
<dbReference type="EMBL" id="MU275902">
    <property type="protein sequence ID" value="KAI0047575.1"/>
    <property type="molecule type" value="Genomic_DNA"/>
</dbReference>